<dbReference type="EMBL" id="AP014633">
    <property type="protein sequence ID" value="BAP57078.1"/>
    <property type="molecule type" value="Genomic_DNA"/>
</dbReference>
<name>A0A090AFY5_9GAMM</name>
<dbReference type="InterPro" id="IPR050738">
    <property type="entry name" value="Sulfatase"/>
</dbReference>
<gene>
    <name evidence="3" type="ORF">THII_2781</name>
</gene>
<reference evidence="3 4" key="1">
    <citation type="journal article" date="2014" name="ISME J.">
        <title>Ecophysiology of Thioploca ingrica as revealed by the complete genome sequence supplemented with proteomic evidence.</title>
        <authorList>
            <person name="Kojima H."/>
            <person name="Ogura Y."/>
            <person name="Yamamoto N."/>
            <person name="Togashi T."/>
            <person name="Mori H."/>
            <person name="Watanabe T."/>
            <person name="Nemoto F."/>
            <person name="Kurokawa K."/>
            <person name="Hayashi T."/>
            <person name="Fukui M."/>
        </authorList>
    </citation>
    <scope>NUCLEOTIDE SEQUENCE [LARGE SCALE GENOMIC DNA]</scope>
</reference>
<proteinExistence type="inferred from homology"/>
<evidence type="ECO:0000313" key="3">
    <source>
        <dbReference type="EMBL" id="BAP57078.1"/>
    </source>
</evidence>
<dbReference type="SUPFAM" id="SSF53649">
    <property type="entry name" value="Alkaline phosphatase-like"/>
    <property type="match status" value="1"/>
</dbReference>
<evidence type="ECO:0000259" key="2">
    <source>
        <dbReference type="Pfam" id="PF00884"/>
    </source>
</evidence>
<protein>
    <submittedName>
        <fullName evidence="3">Arylsulfatase</fullName>
    </submittedName>
</protein>
<dbReference type="HOGENOM" id="CLU_472450_0_0_6"/>
<evidence type="ECO:0000256" key="1">
    <source>
        <dbReference type="ARBA" id="ARBA00008779"/>
    </source>
</evidence>
<keyword evidence="4" id="KW-1185">Reference proteome</keyword>
<feature type="domain" description="Sulfatase N-terminal" evidence="2">
    <location>
        <begin position="46"/>
        <end position="323"/>
    </location>
</feature>
<dbReference type="KEGG" id="tig:THII_2781"/>
<dbReference type="STRING" id="40754.THII_2781"/>
<evidence type="ECO:0000313" key="4">
    <source>
        <dbReference type="Proteomes" id="UP000031623"/>
    </source>
</evidence>
<dbReference type="Gene3D" id="3.30.1120.10">
    <property type="match status" value="1"/>
</dbReference>
<dbReference type="PANTHER" id="PTHR42693">
    <property type="entry name" value="ARYLSULFATASE FAMILY MEMBER"/>
    <property type="match status" value="1"/>
</dbReference>
<organism evidence="3 4">
    <name type="scientific">Thioploca ingrica</name>
    <dbReference type="NCBI Taxonomy" id="40754"/>
    <lineage>
        <taxon>Bacteria</taxon>
        <taxon>Pseudomonadati</taxon>
        <taxon>Pseudomonadota</taxon>
        <taxon>Gammaproteobacteria</taxon>
        <taxon>Thiotrichales</taxon>
        <taxon>Thiotrichaceae</taxon>
        <taxon>Thioploca</taxon>
    </lineage>
</organism>
<dbReference type="PANTHER" id="PTHR42693:SF33">
    <property type="entry name" value="ARYLSULFATASE"/>
    <property type="match status" value="1"/>
</dbReference>
<dbReference type="GO" id="GO:0004065">
    <property type="term" value="F:arylsulfatase activity"/>
    <property type="evidence" value="ECO:0007669"/>
    <property type="project" value="TreeGrafter"/>
</dbReference>
<dbReference type="InterPro" id="IPR000917">
    <property type="entry name" value="Sulfatase_N"/>
</dbReference>
<dbReference type="Proteomes" id="UP000031623">
    <property type="component" value="Chromosome"/>
</dbReference>
<dbReference type="AlphaFoldDB" id="A0A090AFY5"/>
<dbReference type="OrthoDB" id="9803751at2"/>
<dbReference type="InterPro" id="IPR017850">
    <property type="entry name" value="Alkaline_phosphatase_core_sf"/>
</dbReference>
<dbReference type="Pfam" id="PF00884">
    <property type="entry name" value="Sulfatase"/>
    <property type="match status" value="1"/>
</dbReference>
<sequence>MMTGKWDMGEKPDQDAQVRGFEMTKGLLLPGGDTHYISDKNGKVNTTLPPSYYQDLNRTSPYSESGQEVTQFPPNAYSTEYYTDSAIALLQNRDISRPFALNVAHIAPHTPWQAPPEVSAKYIETYSKGWDVLRQERFERLKASGILPVDAKLPSRPEGLRAWDSLTPTEQSVEAKRMVVYAAMIEMLDNSVGRLLNYLKTSGEYENTVILVYSDNGAESVAAALAYEPSRSATIKNFNTLEAGDFDPNKLANIGDASWYFGPNKEWAMLSNTPFNKHKVTLFDGGFHVPAFIHYPQAKVSGIKYDCMHSILDFMPTILDMADTSYPTTWNDKPLSPLPGVSMAGLFQGNFSCNADRWLTLEFEGMKAVRHAGWALSQARFDNTLHLFNLEQDPYERNDLAAQRPDKLAELFDHYQQYAEENQVVEVSGRWYPPLNTVSTATANTDAGVYGGVASNGIPLWLKAVNAKQSDILDVGGFVHIAKEHVGNPGEFFVHIKYTQSDDMPPVYFALTDQGLHKQSTAEGLPTFQAGTLPRSLPIPIYQGTLVDIPGTFEILIGYRVDDTEVLGSDPIILTVE</sequence>
<comment type="similarity">
    <text evidence="1">Belongs to the sulfatase family.</text>
</comment>
<accession>A0A090AFY5</accession>
<dbReference type="Gene3D" id="3.40.720.10">
    <property type="entry name" value="Alkaline Phosphatase, subunit A"/>
    <property type="match status" value="1"/>
</dbReference>